<feature type="compositionally biased region" description="Acidic residues" evidence="1">
    <location>
        <begin position="103"/>
        <end position="127"/>
    </location>
</feature>
<dbReference type="Pfam" id="PF04427">
    <property type="entry name" value="Brix"/>
    <property type="match status" value="1"/>
</dbReference>
<organism evidence="3 4">
    <name type="scientific">Coniella lustricola</name>
    <dbReference type="NCBI Taxonomy" id="2025994"/>
    <lineage>
        <taxon>Eukaryota</taxon>
        <taxon>Fungi</taxon>
        <taxon>Dikarya</taxon>
        <taxon>Ascomycota</taxon>
        <taxon>Pezizomycotina</taxon>
        <taxon>Sordariomycetes</taxon>
        <taxon>Sordariomycetidae</taxon>
        <taxon>Diaporthales</taxon>
        <taxon>Schizoparmaceae</taxon>
        <taxon>Coniella</taxon>
    </lineage>
</organism>
<dbReference type="GO" id="GO:0005730">
    <property type="term" value="C:nucleolus"/>
    <property type="evidence" value="ECO:0007669"/>
    <property type="project" value="TreeGrafter"/>
</dbReference>
<dbReference type="PANTHER" id="PTHR22734">
    <property type="entry name" value="U3 SMALL NUCLEOLAR RIBONUCLEOPROTEIN PROTEIN IMP4"/>
    <property type="match status" value="1"/>
</dbReference>
<evidence type="ECO:0000313" key="3">
    <source>
        <dbReference type="EMBL" id="PSR93914.1"/>
    </source>
</evidence>
<dbReference type="GO" id="GO:0030687">
    <property type="term" value="C:preribosome, large subunit precursor"/>
    <property type="evidence" value="ECO:0007669"/>
    <property type="project" value="TreeGrafter"/>
</dbReference>
<dbReference type="FunFam" id="3.40.50.10480:FF:000005">
    <property type="entry name" value="Similar to RNA processing factor 1"/>
    <property type="match status" value="1"/>
</dbReference>
<keyword evidence="4" id="KW-1185">Reference proteome</keyword>
<dbReference type="PROSITE" id="PS50833">
    <property type="entry name" value="BRIX"/>
    <property type="match status" value="1"/>
</dbReference>
<dbReference type="InterPro" id="IPR044281">
    <property type="entry name" value="IMP4/RPF1"/>
</dbReference>
<evidence type="ECO:0000313" key="4">
    <source>
        <dbReference type="Proteomes" id="UP000241462"/>
    </source>
</evidence>
<accession>A0A2T3AE26</accession>
<dbReference type="InParanoid" id="A0A2T3AE26"/>
<protein>
    <submittedName>
        <fullName evidence="3">Brix domain-containing protein</fullName>
    </submittedName>
</protein>
<dbReference type="PANTHER" id="PTHR22734:SF3">
    <property type="entry name" value="RIBOSOME PRODUCTION FACTOR 1"/>
    <property type="match status" value="1"/>
</dbReference>
<dbReference type="FunCoup" id="A0A2T3AE26">
    <property type="interactions" value="888"/>
</dbReference>
<reference evidence="3 4" key="1">
    <citation type="journal article" date="2018" name="Mycol. Prog.">
        <title>Coniella lustricola, a new species from submerged detritus.</title>
        <authorList>
            <person name="Raudabaugh D.B."/>
            <person name="Iturriaga T."/>
            <person name="Carver A."/>
            <person name="Mondo S."/>
            <person name="Pangilinan J."/>
            <person name="Lipzen A."/>
            <person name="He G."/>
            <person name="Amirebrahimi M."/>
            <person name="Grigoriev I.V."/>
            <person name="Miller A.N."/>
        </authorList>
    </citation>
    <scope>NUCLEOTIDE SEQUENCE [LARGE SCALE GENOMIC DNA]</scope>
    <source>
        <strain evidence="3 4">B22-T-1</strain>
    </source>
</reference>
<feature type="compositionally biased region" description="Basic and acidic residues" evidence="1">
    <location>
        <begin position="29"/>
        <end position="53"/>
    </location>
</feature>
<proteinExistence type="predicted"/>
<feature type="region of interest" description="Disordered" evidence="1">
    <location>
        <begin position="1"/>
        <end position="72"/>
    </location>
</feature>
<feature type="domain" description="Brix" evidence="2">
    <location>
        <begin position="178"/>
        <end position="385"/>
    </location>
</feature>
<dbReference type="OrthoDB" id="264354at2759"/>
<gene>
    <name evidence="3" type="ORF">BD289DRAFT_428260</name>
</gene>
<dbReference type="Proteomes" id="UP000241462">
    <property type="component" value="Unassembled WGS sequence"/>
</dbReference>
<sequence length="411" mass="46868">MPVSVNQIPGNKLRRKELFVQNKRTSGKARREERMRRRKEEARDPELKKERLAKNQTLTIDQKRVWDDGDEDSLYTSADVVAVKRRKLEEEEAAAAAAADGVQDGEPDEDDDADSMLGSDEDEDEEAANERIEKMRAKRSQRQPSIAPSTTSTNFDMTPAVLSVKFPTLFNEEPPKVPKVLITTSINSSLHKEAQILMSLFPNSEYIPRSGHRFGHKYSVREICKFATNREYTTVLVLNEDQKKPNRLTVVHLPAGPSLTYSVNNWIPGSKLPGHGNAQDEFYPELLLNNFKSSLGLLAAKSFQTLFPPQPDVQARQVVTLHNQRDYIFLRRHRYIFREKRETEKNVQAADGKELKGVEGLRVGLQELGPRCTLKLRRVDKGIGRAGSEGEDALSWEWKAKMEKKRTRFNL</sequence>
<name>A0A2T3AE26_9PEZI</name>
<dbReference type="GO" id="GO:0042134">
    <property type="term" value="F:rRNA primary transcript binding"/>
    <property type="evidence" value="ECO:0007669"/>
    <property type="project" value="InterPro"/>
</dbReference>
<dbReference type="STRING" id="2025994.A0A2T3AE26"/>
<dbReference type="AlphaFoldDB" id="A0A2T3AE26"/>
<dbReference type="GO" id="GO:0000470">
    <property type="term" value="P:maturation of LSU-rRNA"/>
    <property type="evidence" value="ECO:0007669"/>
    <property type="project" value="TreeGrafter"/>
</dbReference>
<dbReference type="SUPFAM" id="SSF52954">
    <property type="entry name" value="Class II aaRS ABD-related"/>
    <property type="match status" value="1"/>
</dbReference>
<evidence type="ECO:0000259" key="2">
    <source>
        <dbReference type="PROSITE" id="PS50833"/>
    </source>
</evidence>
<evidence type="ECO:0000256" key="1">
    <source>
        <dbReference type="SAM" id="MobiDB-lite"/>
    </source>
</evidence>
<dbReference type="InterPro" id="IPR007109">
    <property type="entry name" value="Brix"/>
</dbReference>
<dbReference type="EMBL" id="KZ678403">
    <property type="protein sequence ID" value="PSR93914.1"/>
    <property type="molecule type" value="Genomic_DNA"/>
</dbReference>
<dbReference type="SMART" id="SM00879">
    <property type="entry name" value="Brix"/>
    <property type="match status" value="1"/>
</dbReference>
<feature type="region of interest" description="Disordered" evidence="1">
    <location>
        <begin position="94"/>
        <end position="154"/>
    </location>
</feature>
<feature type="compositionally biased region" description="Polar residues" evidence="1">
    <location>
        <begin position="142"/>
        <end position="154"/>
    </location>
</feature>
<dbReference type="GO" id="GO:0000460">
    <property type="term" value="P:maturation of 5.8S rRNA"/>
    <property type="evidence" value="ECO:0007669"/>
    <property type="project" value="TreeGrafter"/>
</dbReference>
<dbReference type="Gene3D" id="3.40.50.10480">
    <property type="entry name" value="Probable brix-domain ribosomal biogenesis protein"/>
    <property type="match status" value="1"/>
</dbReference>